<evidence type="ECO:0000256" key="4">
    <source>
        <dbReference type="RuleBase" id="RU003903"/>
    </source>
</evidence>
<dbReference type="EMBL" id="JBHUEM010000046">
    <property type="protein sequence ID" value="MFD1738727.1"/>
    <property type="molecule type" value="Genomic_DNA"/>
</dbReference>
<dbReference type="SUPFAM" id="SSF51735">
    <property type="entry name" value="NAD(P)-binding Rossmann-fold domains"/>
    <property type="match status" value="1"/>
</dbReference>
<dbReference type="InterPro" id="IPR029036">
    <property type="entry name" value="P5CR_dimer"/>
</dbReference>
<dbReference type="GO" id="GO:0004735">
    <property type="term" value="F:pyrroline-5-carboxylate reductase activity"/>
    <property type="evidence" value="ECO:0007669"/>
    <property type="project" value="UniProtKB-EC"/>
</dbReference>
<dbReference type="EC" id="1.5.1.2" evidence="2 3"/>
<dbReference type="InterPro" id="IPR028939">
    <property type="entry name" value="P5C_Rdtase_cat_N"/>
</dbReference>
<comment type="similarity">
    <text evidence="1 2 4">Belongs to the pyrroline-5-carboxylate reductase family.</text>
</comment>
<dbReference type="RefSeq" id="WP_377929946.1">
    <property type="nucleotide sequence ID" value="NZ_JBHUEM010000046.1"/>
</dbReference>
<feature type="domain" description="Pyrroline-5-carboxylate reductase dimerisation" evidence="6">
    <location>
        <begin position="163"/>
        <end position="267"/>
    </location>
</feature>
<dbReference type="Proteomes" id="UP001597214">
    <property type="component" value="Unassembled WGS sequence"/>
</dbReference>
<comment type="subcellular location">
    <subcellularLocation>
        <location evidence="2">Cytoplasm</location>
    </subcellularLocation>
</comment>
<keyword evidence="2 4" id="KW-0521">NADP</keyword>
<comment type="pathway">
    <text evidence="2 4">Amino-acid biosynthesis; L-proline biosynthesis; L-proline from L-glutamate 5-semialdehyde: step 1/1.</text>
</comment>
<accession>A0ABW4LUC5</accession>
<evidence type="ECO:0000256" key="3">
    <source>
        <dbReference type="NCBIfam" id="TIGR00112"/>
    </source>
</evidence>
<dbReference type="Gene3D" id="3.40.50.720">
    <property type="entry name" value="NAD(P)-binding Rossmann-like Domain"/>
    <property type="match status" value="1"/>
</dbReference>
<sequence>MEKKIAFLGAGSMAEALISGFIKNKIVKTSQIIASNRSNDNRLVELEKHYGIKTTKSKELLIQSADIVFLAMKPMDIGEGLQSIKPFVRKEHVLISLLAGVSSKTIQHILEQEIAVIRAMPNTSALIGQSSTAIARGEFACDMDVKRAKELFEAVGNVTEVCETQLHAVTGLSGSGPAYIYYMVESMQEAASVMGLDQAVARRLIVQTLVGAAEMLKQTNQDAITLRKHVTSKGGTTEAGIQTLEHFHYKDAIIQCIKEATKRSIEMEELYAVQRN</sequence>
<comment type="catalytic activity">
    <reaction evidence="2">
        <text>L-proline + NAD(+) = (S)-1-pyrroline-5-carboxylate + NADH + 2 H(+)</text>
        <dbReference type="Rhea" id="RHEA:14105"/>
        <dbReference type="ChEBI" id="CHEBI:15378"/>
        <dbReference type="ChEBI" id="CHEBI:17388"/>
        <dbReference type="ChEBI" id="CHEBI:57540"/>
        <dbReference type="ChEBI" id="CHEBI:57945"/>
        <dbReference type="ChEBI" id="CHEBI:60039"/>
        <dbReference type="EC" id="1.5.1.2"/>
    </reaction>
</comment>
<dbReference type="NCBIfam" id="TIGR00112">
    <property type="entry name" value="proC"/>
    <property type="match status" value="1"/>
</dbReference>
<organism evidence="7 8">
    <name type="scientific">Bacillus salitolerans</name>
    <dbReference type="NCBI Taxonomy" id="1437434"/>
    <lineage>
        <taxon>Bacteria</taxon>
        <taxon>Bacillati</taxon>
        <taxon>Bacillota</taxon>
        <taxon>Bacilli</taxon>
        <taxon>Bacillales</taxon>
        <taxon>Bacillaceae</taxon>
        <taxon>Bacillus</taxon>
    </lineage>
</organism>
<keyword evidence="2 4" id="KW-0028">Amino-acid biosynthesis</keyword>
<dbReference type="Pfam" id="PF03807">
    <property type="entry name" value="F420_oxidored"/>
    <property type="match status" value="1"/>
</dbReference>
<evidence type="ECO:0000259" key="5">
    <source>
        <dbReference type="Pfam" id="PF03807"/>
    </source>
</evidence>
<evidence type="ECO:0000259" key="6">
    <source>
        <dbReference type="Pfam" id="PF14748"/>
    </source>
</evidence>
<name>A0ABW4LUC5_9BACI</name>
<dbReference type="InterPro" id="IPR036291">
    <property type="entry name" value="NAD(P)-bd_dom_sf"/>
</dbReference>
<dbReference type="SUPFAM" id="SSF48179">
    <property type="entry name" value="6-phosphogluconate dehydrogenase C-terminal domain-like"/>
    <property type="match status" value="1"/>
</dbReference>
<gene>
    <name evidence="2 7" type="primary">proC</name>
    <name evidence="7" type="ORF">ACFSCX_19610</name>
</gene>
<dbReference type="PROSITE" id="PS00521">
    <property type="entry name" value="P5CR"/>
    <property type="match status" value="1"/>
</dbReference>
<keyword evidence="2 4" id="KW-0560">Oxidoreductase</keyword>
<protein>
    <recommendedName>
        <fullName evidence="2 3">Pyrroline-5-carboxylate reductase</fullName>
        <shortName evidence="2">P5C reductase</shortName>
        <shortName evidence="2">P5CR</shortName>
        <ecNumber evidence="2 3">1.5.1.2</ecNumber>
    </recommendedName>
    <alternativeName>
        <fullName evidence="2">PCA reductase</fullName>
    </alternativeName>
</protein>
<dbReference type="PIRSF" id="PIRSF000193">
    <property type="entry name" value="Pyrrol-5-carb_rd"/>
    <property type="match status" value="1"/>
</dbReference>
<dbReference type="PANTHER" id="PTHR11645:SF49">
    <property type="entry name" value="PYRROLINE-5-CARBOXYLATE REDUCTASE 1"/>
    <property type="match status" value="1"/>
</dbReference>
<evidence type="ECO:0000256" key="1">
    <source>
        <dbReference type="ARBA" id="ARBA00005525"/>
    </source>
</evidence>
<keyword evidence="8" id="KW-1185">Reference proteome</keyword>
<dbReference type="HAMAP" id="MF_01925">
    <property type="entry name" value="P5C_reductase"/>
    <property type="match status" value="1"/>
</dbReference>
<proteinExistence type="inferred from homology"/>
<evidence type="ECO:0000313" key="7">
    <source>
        <dbReference type="EMBL" id="MFD1738727.1"/>
    </source>
</evidence>
<dbReference type="InterPro" id="IPR053790">
    <property type="entry name" value="P5CR-like_CS"/>
</dbReference>
<evidence type="ECO:0000313" key="8">
    <source>
        <dbReference type="Proteomes" id="UP001597214"/>
    </source>
</evidence>
<dbReference type="Pfam" id="PF14748">
    <property type="entry name" value="P5CR_dimer"/>
    <property type="match status" value="1"/>
</dbReference>
<dbReference type="PANTHER" id="PTHR11645">
    <property type="entry name" value="PYRROLINE-5-CARBOXYLATE REDUCTASE"/>
    <property type="match status" value="1"/>
</dbReference>
<keyword evidence="2" id="KW-0963">Cytoplasm</keyword>
<reference evidence="8" key="1">
    <citation type="journal article" date="2019" name="Int. J. Syst. Evol. Microbiol.">
        <title>The Global Catalogue of Microorganisms (GCM) 10K type strain sequencing project: providing services to taxonomists for standard genome sequencing and annotation.</title>
        <authorList>
            <consortium name="The Broad Institute Genomics Platform"/>
            <consortium name="The Broad Institute Genome Sequencing Center for Infectious Disease"/>
            <person name="Wu L."/>
            <person name="Ma J."/>
        </authorList>
    </citation>
    <scope>NUCLEOTIDE SEQUENCE [LARGE SCALE GENOMIC DNA]</scope>
    <source>
        <strain evidence="8">CCUG 49339</strain>
    </source>
</reference>
<comment type="catalytic activity">
    <reaction evidence="2 4">
        <text>L-proline + NADP(+) = (S)-1-pyrroline-5-carboxylate + NADPH + 2 H(+)</text>
        <dbReference type="Rhea" id="RHEA:14109"/>
        <dbReference type="ChEBI" id="CHEBI:15378"/>
        <dbReference type="ChEBI" id="CHEBI:17388"/>
        <dbReference type="ChEBI" id="CHEBI:57783"/>
        <dbReference type="ChEBI" id="CHEBI:58349"/>
        <dbReference type="ChEBI" id="CHEBI:60039"/>
        <dbReference type="EC" id="1.5.1.2"/>
    </reaction>
</comment>
<evidence type="ECO:0000256" key="2">
    <source>
        <dbReference type="HAMAP-Rule" id="MF_01925"/>
    </source>
</evidence>
<dbReference type="InterPro" id="IPR008927">
    <property type="entry name" value="6-PGluconate_DH-like_C_sf"/>
</dbReference>
<dbReference type="InterPro" id="IPR000304">
    <property type="entry name" value="Pyrroline-COOH_reductase"/>
</dbReference>
<keyword evidence="2 4" id="KW-0641">Proline biosynthesis</keyword>
<feature type="domain" description="Pyrroline-5-carboxylate reductase catalytic N-terminal" evidence="5">
    <location>
        <begin position="4"/>
        <end position="100"/>
    </location>
</feature>
<dbReference type="Gene3D" id="1.10.3730.10">
    <property type="entry name" value="ProC C-terminal domain-like"/>
    <property type="match status" value="1"/>
</dbReference>
<comment type="function">
    <text evidence="2">Catalyzes the reduction of 1-pyrroline-5-carboxylate (PCA) to L-proline.</text>
</comment>
<comment type="caution">
    <text evidence="7">The sequence shown here is derived from an EMBL/GenBank/DDBJ whole genome shotgun (WGS) entry which is preliminary data.</text>
</comment>